<evidence type="ECO:0000313" key="2">
    <source>
        <dbReference type="EMBL" id="ACS60454.1"/>
    </source>
</evidence>
<feature type="compositionally biased region" description="Basic and acidic residues" evidence="1">
    <location>
        <begin position="1"/>
        <end position="12"/>
    </location>
</feature>
<proteinExistence type="predicted"/>
<feature type="compositionally biased region" description="Basic residues" evidence="1">
    <location>
        <begin position="48"/>
        <end position="61"/>
    </location>
</feature>
<keyword evidence="2" id="KW-0614">Plasmid</keyword>
<sequence length="61" mass="6608">MADKTKVTDTPDQHPGLEPPIKESSQQQGMAPAPDEKEKMMPIGKPGVRVKSKKFGKSTTS</sequence>
<dbReference type="EMBL" id="CP001625">
    <property type="protein sequence ID" value="ACS60454.1"/>
    <property type="molecule type" value="Genomic_DNA"/>
</dbReference>
<protein>
    <submittedName>
        <fullName evidence="2">Uncharacterized protein</fullName>
    </submittedName>
</protein>
<evidence type="ECO:0000313" key="3">
    <source>
        <dbReference type="Proteomes" id="UP000002256"/>
    </source>
</evidence>
<evidence type="ECO:0000256" key="1">
    <source>
        <dbReference type="SAM" id="MobiDB-lite"/>
    </source>
</evidence>
<dbReference type="Proteomes" id="UP000002256">
    <property type="component" value="Plasmid pR132503"/>
</dbReference>
<reference evidence="2 3" key="1">
    <citation type="journal article" date="2010" name="Stand. Genomic Sci.">
        <title>Complete genome sequence of Rhizobium leguminosarum bv. trifolii strain WSM1325, an effective microsymbiont of annual Mediterranean clovers.</title>
        <authorList>
            <person name="Reeve W."/>
            <person name="O'Hara G."/>
            <person name="Chain P."/>
            <person name="Ardley J."/>
            <person name="Brau L."/>
            <person name="Nandesena K."/>
            <person name="Tiwari R."/>
            <person name="Copeland A."/>
            <person name="Nolan M."/>
            <person name="Han C."/>
            <person name="Brettin T."/>
            <person name="Land M."/>
            <person name="Ovchinikova G."/>
            <person name="Ivanova N."/>
            <person name="Mavromatis K."/>
            <person name="Markowitz V."/>
            <person name="Kyrpides N."/>
            <person name="Melino V."/>
            <person name="Denton M."/>
            <person name="Yates R."/>
            <person name="Howieson J."/>
        </authorList>
    </citation>
    <scope>NUCLEOTIDE SEQUENCE [LARGE SCALE GENOMIC DNA]</scope>
    <source>
        <strain evidence="2 3">WSM1325</strain>
        <plasmid evidence="3">Plasmid pR132503</plasmid>
    </source>
</reference>
<geneLocation type="plasmid" evidence="2 3">
    <name>pR132503</name>
</geneLocation>
<gene>
    <name evidence="2" type="ordered locus">Rleg_5647</name>
</gene>
<organism evidence="2 3">
    <name type="scientific">Rhizobium leguminosarum bv. trifolii (strain WSM1325)</name>
    <dbReference type="NCBI Taxonomy" id="395491"/>
    <lineage>
        <taxon>Bacteria</taxon>
        <taxon>Pseudomonadati</taxon>
        <taxon>Pseudomonadota</taxon>
        <taxon>Alphaproteobacteria</taxon>
        <taxon>Hyphomicrobiales</taxon>
        <taxon>Rhizobiaceae</taxon>
        <taxon>Rhizobium/Agrobacterium group</taxon>
        <taxon>Rhizobium</taxon>
    </lineage>
</organism>
<dbReference type="HOGENOM" id="CLU_2919620_0_0_5"/>
<name>C6B966_RHILS</name>
<feature type="region of interest" description="Disordered" evidence="1">
    <location>
        <begin position="1"/>
        <end position="61"/>
    </location>
</feature>
<accession>C6B966</accession>
<dbReference type="AlphaFoldDB" id="C6B966"/>
<dbReference type="KEGG" id="rlg:Rleg_5647"/>
<dbReference type="OrthoDB" id="8404495at2"/>